<dbReference type="SUPFAM" id="SSF56219">
    <property type="entry name" value="DNase I-like"/>
    <property type="match status" value="1"/>
</dbReference>
<dbReference type="InterPro" id="IPR036691">
    <property type="entry name" value="Endo/exonu/phosph_ase_sf"/>
</dbReference>
<dbReference type="Proteomes" id="UP001153076">
    <property type="component" value="Unassembled WGS sequence"/>
</dbReference>
<organism evidence="1 2">
    <name type="scientific">Carnegiea gigantea</name>
    <dbReference type="NCBI Taxonomy" id="171969"/>
    <lineage>
        <taxon>Eukaryota</taxon>
        <taxon>Viridiplantae</taxon>
        <taxon>Streptophyta</taxon>
        <taxon>Embryophyta</taxon>
        <taxon>Tracheophyta</taxon>
        <taxon>Spermatophyta</taxon>
        <taxon>Magnoliopsida</taxon>
        <taxon>eudicotyledons</taxon>
        <taxon>Gunneridae</taxon>
        <taxon>Pentapetalae</taxon>
        <taxon>Caryophyllales</taxon>
        <taxon>Cactineae</taxon>
        <taxon>Cactaceae</taxon>
        <taxon>Cactoideae</taxon>
        <taxon>Echinocereeae</taxon>
        <taxon>Carnegiea</taxon>
    </lineage>
</organism>
<evidence type="ECO:0000313" key="2">
    <source>
        <dbReference type="Proteomes" id="UP001153076"/>
    </source>
</evidence>
<protein>
    <submittedName>
        <fullName evidence="1">Uncharacterized protein</fullName>
    </submittedName>
</protein>
<dbReference type="EMBL" id="JAKOGI010000892">
    <property type="protein sequence ID" value="KAJ8429454.1"/>
    <property type="molecule type" value="Genomic_DNA"/>
</dbReference>
<accession>A0A9Q1JR05</accession>
<dbReference type="AlphaFoldDB" id="A0A9Q1JR05"/>
<comment type="caution">
    <text evidence="1">The sequence shown here is derived from an EMBL/GenBank/DDBJ whole genome shotgun (WGS) entry which is preliminary data.</text>
</comment>
<dbReference type="OrthoDB" id="1932741at2759"/>
<evidence type="ECO:0000313" key="1">
    <source>
        <dbReference type="EMBL" id="KAJ8429454.1"/>
    </source>
</evidence>
<keyword evidence="2" id="KW-1185">Reference proteome</keyword>
<name>A0A9Q1JR05_9CARY</name>
<gene>
    <name evidence="1" type="ORF">Cgig2_015306</name>
</gene>
<dbReference type="Gene3D" id="3.60.10.10">
    <property type="entry name" value="Endonuclease/exonuclease/phosphatase"/>
    <property type="match status" value="1"/>
</dbReference>
<sequence length="218" mass="25210">MARGSKRGRHRSNGHSNHIVLHQNIESNSNDVSIMEMSQASETVAQSQSPVDQMSPVPNIEMETPVLNSYASMVDPDKVRQKVKFEWMPVKFGLCQMMGRKEQECRKKGNTRKEWRVVNKEPTIIHNAQQHTLDRNERFSQEANRKQLWEGLKDIAQRMSEAWCVLGDFNSILHKGDRVRGAEVLDSEINQLAECIEVWDLHEMRSNGAYYSWTNKTI</sequence>
<reference evidence="1" key="1">
    <citation type="submission" date="2022-04" db="EMBL/GenBank/DDBJ databases">
        <title>Carnegiea gigantea Genome sequencing and assembly v2.</title>
        <authorList>
            <person name="Copetti D."/>
            <person name="Sanderson M.J."/>
            <person name="Burquez A."/>
            <person name="Wojciechowski M.F."/>
        </authorList>
    </citation>
    <scope>NUCLEOTIDE SEQUENCE</scope>
    <source>
        <strain evidence="1">SGP5-SGP5p</strain>
        <tissue evidence="1">Aerial part</tissue>
    </source>
</reference>
<proteinExistence type="predicted"/>